<name>A0A163Y0Y0_9BRAD</name>
<protein>
    <submittedName>
        <fullName evidence="1">Uncharacterized protein</fullName>
    </submittedName>
</protein>
<evidence type="ECO:0000313" key="1">
    <source>
        <dbReference type="EMBL" id="KZD21657.1"/>
    </source>
</evidence>
<accession>A0A163Y0Y0</accession>
<dbReference type="EMBL" id="LVYV01000034">
    <property type="protein sequence ID" value="KZD21657.1"/>
    <property type="molecule type" value="Genomic_DNA"/>
</dbReference>
<gene>
    <name evidence="1" type="ORF">A4A58_10965</name>
</gene>
<keyword evidence="2" id="KW-1185">Reference proteome</keyword>
<proteinExistence type="predicted"/>
<sequence length="171" mass="18334">MPTIPVITEPALASLRKVMSTLKAATVVSAAAILSQGKSDLEANAAAAFGHFEDVSRQLHMFRKSVLEDALIPAKDNAVTVDVDIDALDRAVDDVDLQIAQTKGALHAVVESSDRSGLEAFAERIGELGRALLGMITLIAPPAFPGETPFLFDQFFLESLQELSQRDWSAT</sequence>
<comment type="caution">
    <text evidence="1">The sequence shown here is derived from an EMBL/GenBank/DDBJ whole genome shotgun (WGS) entry which is preliminary data.</text>
</comment>
<reference evidence="1 2" key="1">
    <citation type="submission" date="2016-03" db="EMBL/GenBank/DDBJ databases">
        <title>Microsymbionts genomes from the relict species Vavilovia formosa (Stev.) Fed.</title>
        <authorList>
            <person name="Kopat V."/>
            <person name="Chirak E."/>
            <person name="Kimeklis A."/>
            <person name="Andronov E."/>
        </authorList>
    </citation>
    <scope>NUCLEOTIDE SEQUENCE [LARGE SCALE GENOMIC DNA]</scope>
    <source>
        <strain evidence="1 2">Vaf07</strain>
    </source>
</reference>
<dbReference type="AlphaFoldDB" id="A0A163Y0Y0"/>
<organism evidence="1 2">
    <name type="scientific">Tardiphaga robiniae</name>
    <dbReference type="NCBI Taxonomy" id="943830"/>
    <lineage>
        <taxon>Bacteria</taxon>
        <taxon>Pseudomonadati</taxon>
        <taxon>Pseudomonadota</taxon>
        <taxon>Alphaproteobacteria</taxon>
        <taxon>Hyphomicrobiales</taxon>
        <taxon>Nitrobacteraceae</taxon>
        <taxon>Tardiphaga</taxon>
    </lineage>
</organism>
<evidence type="ECO:0000313" key="2">
    <source>
        <dbReference type="Proteomes" id="UP000076574"/>
    </source>
</evidence>
<dbReference type="Proteomes" id="UP000076574">
    <property type="component" value="Unassembled WGS sequence"/>
</dbReference>